<dbReference type="PANTHER" id="PTHR43861:SF1">
    <property type="entry name" value="TRANS-ACONITATE 2-METHYLTRANSFERASE"/>
    <property type="match status" value="1"/>
</dbReference>
<proteinExistence type="predicted"/>
<evidence type="ECO:0000313" key="1">
    <source>
        <dbReference type="EnsemblMetazoa" id="SCAU004844-PA"/>
    </source>
</evidence>
<dbReference type="AlphaFoldDB" id="A0A1I8P508"/>
<keyword evidence="2" id="KW-1185">Reference proteome</keyword>
<name>A0A1I8P508_STOCA</name>
<dbReference type="VEuPathDB" id="VectorBase:SCAU004844"/>
<protein>
    <submittedName>
        <fullName evidence="1">Uncharacterized protein</fullName>
    </submittedName>
</protein>
<dbReference type="InterPro" id="IPR029063">
    <property type="entry name" value="SAM-dependent_MTases_sf"/>
</dbReference>
<evidence type="ECO:0000313" key="2">
    <source>
        <dbReference type="Proteomes" id="UP000095300"/>
    </source>
</evidence>
<dbReference type="PANTHER" id="PTHR43861">
    <property type="entry name" value="TRANS-ACONITATE 2-METHYLTRANSFERASE-RELATED"/>
    <property type="match status" value="1"/>
</dbReference>
<dbReference type="OrthoDB" id="8300214at2759"/>
<dbReference type="Pfam" id="PF13489">
    <property type="entry name" value="Methyltransf_23"/>
    <property type="match status" value="1"/>
</dbReference>
<reference evidence="1" key="1">
    <citation type="submission" date="2020-05" db="UniProtKB">
        <authorList>
            <consortium name="EnsemblMetazoa"/>
        </authorList>
    </citation>
    <scope>IDENTIFICATION</scope>
    <source>
        <strain evidence="1">USDA</strain>
    </source>
</reference>
<sequence length="279" mass="32557">MDNPELYHKTNQMQRHNAGEIVRKYLQNFNWRTDGPYTLIDLGSSIGDVLLEVVYPILNKKFNRIVCSDINPGMIEYGKQLFGEKIKNCEFRVFDIATTGDIPSDLKDQFDIVVSFFCLQLIPDQRNAFQNIYSLLRPEGGNCLLTIFARAPYFEAYLHLSKTSKWSPYMGEVDKYTCCWHYCKDPENELNAILEEIGFRDIDVKLRPTVYTYETFEAFKSNMKAVSHYCHRMPTSLQDEFISDFAEAMMRANPNFDHYDSDGKAFRLPFTQLVIFARK</sequence>
<dbReference type="CDD" id="cd02440">
    <property type="entry name" value="AdoMet_MTases"/>
    <property type="match status" value="1"/>
</dbReference>
<dbReference type="EnsemblMetazoa" id="SCAU004844-RA">
    <property type="protein sequence ID" value="SCAU004844-PA"/>
    <property type="gene ID" value="SCAU004844"/>
</dbReference>
<dbReference type="Gene3D" id="3.40.50.150">
    <property type="entry name" value="Vaccinia Virus protein VP39"/>
    <property type="match status" value="1"/>
</dbReference>
<organism evidence="1 2">
    <name type="scientific">Stomoxys calcitrans</name>
    <name type="common">Stable fly</name>
    <name type="synonym">Conops calcitrans</name>
    <dbReference type="NCBI Taxonomy" id="35570"/>
    <lineage>
        <taxon>Eukaryota</taxon>
        <taxon>Metazoa</taxon>
        <taxon>Ecdysozoa</taxon>
        <taxon>Arthropoda</taxon>
        <taxon>Hexapoda</taxon>
        <taxon>Insecta</taxon>
        <taxon>Pterygota</taxon>
        <taxon>Neoptera</taxon>
        <taxon>Endopterygota</taxon>
        <taxon>Diptera</taxon>
        <taxon>Brachycera</taxon>
        <taxon>Muscomorpha</taxon>
        <taxon>Muscoidea</taxon>
        <taxon>Muscidae</taxon>
        <taxon>Stomoxys</taxon>
    </lineage>
</organism>
<dbReference type="SUPFAM" id="SSF53335">
    <property type="entry name" value="S-adenosyl-L-methionine-dependent methyltransferases"/>
    <property type="match status" value="1"/>
</dbReference>
<accession>A0A1I8P508</accession>
<gene>
    <name evidence="1" type="primary">106092539</name>
</gene>
<dbReference type="Proteomes" id="UP000095300">
    <property type="component" value="Unassembled WGS sequence"/>
</dbReference>
<dbReference type="KEGG" id="scac:106092539"/>
<dbReference type="STRING" id="35570.A0A1I8P508"/>